<feature type="domain" description="Heterokaryon incompatibility" evidence="3">
    <location>
        <begin position="410"/>
        <end position="548"/>
    </location>
</feature>
<feature type="compositionally biased region" description="Basic and acidic residues" evidence="1">
    <location>
        <begin position="1049"/>
        <end position="1109"/>
    </location>
</feature>
<feature type="compositionally biased region" description="Polar residues" evidence="1">
    <location>
        <begin position="24"/>
        <end position="38"/>
    </location>
</feature>
<feature type="transmembrane region" description="Helical" evidence="2">
    <location>
        <begin position="252"/>
        <end position="281"/>
    </location>
</feature>
<proteinExistence type="predicted"/>
<evidence type="ECO:0000256" key="1">
    <source>
        <dbReference type="SAM" id="MobiDB-lite"/>
    </source>
</evidence>
<feature type="compositionally biased region" description="Low complexity" evidence="1">
    <location>
        <begin position="977"/>
        <end position="988"/>
    </location>
</feature>
<keyword evidence="2" id="KW-0472">Membrane</keyword>
<dbReference type="PANTHER" id="PTHR24148:SF64">
    <property type="entry name" value="HETEROKARYON INCOMPATIBILITY DOMAIN-CONTAINING PROTEIN"/>
    <property type="match status" value="1"/>
</dbReference>
<feature type="transmembrane region" description="Helical" evidence="2">
    <location>
        <begin position="83"/>
        <end position="102"/>
    </location>
</feature>
<evidence type="ECO:0000259" key="3">
    <source>
        <dbReference type="Pfam" id="PF06985"/>
    </source>
</evidence>
<keyword evidence="2" id="KW-1133">Transmembrane helix</keyword>
<feature type="transmembrane region" description="Helical" evidence="2">
    <location>
        <begin position="215"/>
        <end position="240"/>
    </location>
</feature>
<evidence type="ECO:0000313" key="5">
    <source>
        <dbReference type="Proteomes" id="UP001628179"/>
    </source>
</evidence>
<dbReference type="PANTHER" id="PTHR24148">
    <property type="entry name" value="ANKYRIN REPEAT DOMAIN-CONTAINING PROTEIN 39 HOMOLOG-RELATED"/>
    <property type="match status" value="1"/>
</dbReference>
<evidence type="ECO:0000313" key="4">
    <source>
        <dbReference type="EMBL" id="GAB1316385.1"/>
    </source>
</evidence>
<keyword evidence="5" id="KW-1185">Reference proteome</keyword>
<gene>
    <name evidence="4" type="ORF">MFIFM68171_06595</name>
</gene>
<dbReference type="GeneID" id="98177338"/>
<accession>A0ABQ0GF35</accession>
<dbReference type="EMBL" id="BAAFSV010000003">
    <property type="protein sequence ID" value="GAB1316385.1"/>
    <property type="molecule type" value="Genomic_DNA"/>
</dbReference>
<sequence length="1242" mass="140890">MDTPRESPPEASAPETLQRPDPSQPTGDGTGENPNSKPTPYRDEDFAFIKDDGDGEKPDNKVYLLPEDQQWAFFAVYLHTSDIFVRPLYTLSLAAVFASWYNPRFGVMRLCRLLMLVDGFRRRGNEAWRNSLSRMFDLTTMSMFLWSEFAGVHAFLSPRALDEGTLLQVSPFLEPVFGPAQYWPHVIAPLLPGLLLFLPRGSVNGFIPESKRQGIIIALFSKACMMILPKLMMFFQWAIFGILAWPDFDYPIMAVEFLLCFVVWQCLDVNIQAAYAAYLFINQRTHWTVQNKRRGAVPSALLLRERTGTTWFAITCLAMRIFEITWGHQIAEWGTMDLGVKVWLPLLTVLVLGIYLLKYGLGIRLHKFKHRPIKERNGIRLLRLHPQPRFRNSPLQCDIIHVKLGEVPPYTAVSHRWGAPGETQEIILIDEAPFLVSSNIHSLLLAKRSITKHVVLWIDSICINQDDEVEKSRQVGMMRGIYEEATSTLGWLGDDTGAEKASLLTCRLHDLKSPEELAALRREKDAGWSELEHMLKNPWFQRIWIIQEVAASTNPQLRYGKFEFGWRWFTAGLLKLLMLSAQLNAQRKPALDTLCHYTGYMNILIMENIRRQVDEADLLRVKDMLKLARGFQATLPVDKVYALLGITDERNAPLFHPTYLRHDSNEEGVSHIGHATNDLLMIMKAIGDILGSISGEERTLRGQAMTKNAKKSARHLMRLYRDLVRSEAGVDRIMEGKPDLEFRQMQANYSEQTTPERVYTVVARDVIRQGDYAAFVAHAGIGFRRKKTFKNLPSWVPDWSTNVNTLMLPRLVTPSSQPKAISPIKKDEDADGYDASIQPSKEADFIQDGGPSFLYLKVAVQSKITHLVPLTTPIDAKKILRAKDATKPANMLAKQMRRDYERVRTNHRKALDLANQHCMHKYATSESVTYAFARTMVANTRTIGHFQMEGTDWDVEKGKADVLRDTSTNNDGDDEVGAGTSTDSTGSTHCKSDSVVGVDDKLWETDEKKAAARWFLIRHMQCSPNFRVAQLILTDIAPSFASYSFESGTSEKRVGKTGKKVEKKTGAGKEAQNKEENERKNIEENEEQKKDEGKEGKKDERREEKKELRATTPSNSIFSVSTDSINPLHLYTGVADYTLDRQFVVTESGDMGLVPNGTEIGDLLVAVRGWSRCFVLRPAVFSNKDPNTEESEDEDEDQAVKMKNIVLKEGIGPDKMCRLVGEAYVHGVDWEKQDEGEWFALW</sequence>
<feature type="region of interest" description="Disordered" evidence="1">
    <location>
        <begin position="963"/>
        <end position="991"/>
    </location>
</feature>
<feature type="region of interest" description="Disordered" evidence="1">
    <location>
        <begin position="1"/>
        <end position="54"/>
    </location>
</feature>
<dbReference type="Proteomes" id="UP001628179">
    <property type="component" value="Unassembled WGS sequence"/>
</dbReference>
<evidence type="ECO:0000256" key="2">
    <source>
        <dbReference type="SAM" id="Phobius"/>
    </source>
</evidence>
<feature type="compositionally biased region" description="Basic and acidic residues" evidence="1">
    <location>
        <begin position="40"/>
        <end position="54"/>
    </location>
</feature>
<feature type="region of interest" description="Disordered" evidence="1">
    <location>
        <begin position="1047"/>
        <end position="1119"/>
    </location>
</feature>
<feature type="transmembrane region" description="Helical" evidence="2">
    <location>
        <begin position="342"/>
        <end position="361"/>
    </location>
</feature>
<dbReference type="RefSeq" id="XP_070918116.1">
    <property type="nucleotide sequence ID" value="XM_071062015.1"/>
</dbReference>
<comment type="caution">
    <text evidence="4">The sequence shown here is derived from an EMBL/GenBank/DDBJ whole genome shotgun (WGS) entry which is preliminary data.</text>
</comment>
<protein>
    <recommendedName>
        <fullName evidence="3">Heterokaryon incompatibility domain-containing protein</fullName>
    </recommendedName>
</protein>
<dbReference type="InterPro" id="IPR010730">
    <property type="entry name" value="HET"/>
</dbReference>
<keyword evidence="2" id="KW-0812">Transmembrane</keyword>
<reference evidence="4 5" key="1">
    <citation type="submission" date="2024-09" db="EMBL/GenBank/DDBJ databases">
        <title>Itraconazole resistance in Madurella fahalii resulting from another homologue of gene encoding cytochrome P450 14-alpha sterol demethylase (CYP51).</title>
        <authorList>
            <person name="Yoshioka I."/>
            <person name="Fahal A.H."/>
            <person name="Kaneko S."/>
            <person name="Yaguchi T."/>
        </authorList>
    </citation>
    <scope>NUCLEOTIDE SEQUENCE [LARGE SCALE GENOMIC DNA]</scope>
    <source>
        <strain evidence="4 5">IFM 68171</strain>
    </source>
</reference>
<name>A0ABQ0GF35_9PEZI</name>
<dbReference type="InterPro" id="IPR052895">
    <property type="entry name" value="HetReg/Transcr_Mod"/>
</dbReference>
<organism evidence="4 5">
    <name type="scientific">Madurella fahalii</name>
    <dbReference type="NCBI Taxonomy" id="1157608"/>
    <lineage>
        <taxon>Eukaryota</taxon>
        <taxon>Fungi</taxon>
        <taxon>Dikarya</taxon>
        <taxon>Ascomycota</taxon>
        <taxon>Pezizomycotina</taxon>
        <taxon>Sordariomycetes</taxon>
        <taxon>Sordariomycetidae</taxon>
        <taxon>Sordariales</taxon>
        <taxon>Sordariales incertae sedis</taxon>
        <taxon>Madurella</taxon>
    </lineage>
</organism>
<dbReference type="Pfam" id="PF06985">
    <property type="entry name" value="HET"/>
    <property type="match status" value="1"/>
</dbReference>